<sequence>MSFVYLTHGGDWLLLASHGLTVSRAMHWDSNDYDYVDLGPSVFEVGDTAQHPELSLAGFVRSGPQFRYVIGAPLCTDARLGRGNYVGLVCVDFEPRMVDPRRQAKVQQLAQMSGDIIDMMMTLFVEKRATDPNVRETHKPMPAIGHIVEPQVAGADAQAHDPLAVEQFLLETLLHQPRMLRRGNRRYFGVRTWRKSIKRFQIDALKALKLRGSIPFVDAIASELAGIVREIYGDVGNAIIVPVPCGHSGPGCLSCRVAKRMSELMQVDFQEAFEPIAVKGTSHPATNVRRPRMKLAETITRPVILVDDVATSGSHLEEAASLLAQSSPNVWPLAWIAD</sequence>
<reference evidence="1 2" key="1">
    <citation type="submission" date="2020-01" db="EMBL/GenBank/DDBJ databases">
        <title>Sphingomonas sp. strain CSW-10.</title>
        <authorList>
            <person name="Chen W.-M."/>
        </authorList>
    </citation>
    <scope>NUCLEOTIDE SEQUENCE [LARGE SCALE GENOMIC DNA]</scope>
    <source>
        <strain evidence="1 2">CSW-10</strain>
    </source>
</reference>
<dbReference type="EMBL" id="CP053015">
    <property type="protein sequence ID" value="QJQ31072.1"/>
    <property type="molecule type" value="Genomic_DNA"/>
</dbReference>
<dbReference type="AlphaFoldDB" id="A0A6M4ART9"/>
<dbReference type="RefSeq" id="WP_169943284.1">
    <property type="nucleotide sequence ID" value="NZ_CP053015.1"/>
</dbReference>
<evidence type="ECO:0000313" key="2">
    <source>
        <dbReference type="Proteomes" id="UP000503018"/>
    </source>
</evidence>
<keyword evidence="2" id="KW-1185">Reference proteome</keyword>
<evidence type="ECO:0008006" key="3">
    <source>
        <dbReference type="Google" id="ProtNLM"/>
    </source>
</evidence>
<dbReference type="Proteomes" id="UP000503018">
    <property type="component" value="Chromosome"/>
</dbReference>
<organism evidence="1 2">
    <name type="scientific">Sphingomonas lacunae</name>
    <dbReference type="NCBI Taxonomy" id="2698828"/>
    <lineage>
        <taxon>Bacteria</taxon>
        <taxon>Pseudomonadati</taxon>
        <taxon>Pseudomonadota</taxon>
        <taxon>Alphaproteobacteria</taxon>
        <taxon>Sphingomonadales</taxon>
        <taxon>Sphingomonadaceae</taxon>
        <taxon>Sphingomonas</taxon>
    </lineage>
</organism>
<dbReference type="KEGG" id="slan:GV829_00215"/>
<dbReference type="SUPFAM" id="SSF53271">
    <property type="entry name" value="PRTase-like"/>
    <property type="match status" value="1"/>
</dbReference>
<dbReference type="InterPro" id="IPR029057">
    <property type="entry name" value="PRTase-like"/>
</dbReference>
<accession>A0A6M4ART9</accession>
<gene>
    <name evidence="1" type="ORF">GV829_00215</name>
</gene>
<protein>
    <recommendedName>
        <fullName evidence="3">Phosphoribosyltransferase</fullName>
    </recommendedName>
</protein>
<evidence type="ECO:0000313" key="1">
    <source>
        <dbReference type="EMBL" id="QJQ31072.1"/>
    </source>
</evidence>
<name>A0A6M4ART9_9SPHN</name>
<proteinExistence type="predicted"/>